<sequence>MVAIVWTSIGGILWGATGHTGYCSLCLQPFHMLSNFANMWQLQFQYFVRASGIPYDIQIASGTFSTCGSTLLCVRCCCPPLSRSLLQWLSIILQGARQNDCPYLCNNSHLVSAFTVDGQHCLCSCR</sequence>
<evidence type="ECO:0008006" key="4">
    <source>
        <dbReference type="Google" id="ProtNLM"/>
    </source>
</evidence>
<evidence type="ECO:0000256" key="1">
    <source>
        <dbReference type="SAM" id="SignalP"/>
    </source>
</evidence>
<keyword evidence="1" id="KW-0732">Signal</keyword>
<dbReference type="EMBL" id="MU251357">
    <property type="protein sequence ID" value="KAG9239548.1"/>
    <property type="molecule type" value="Genomic_DNA"/>
</dbReference>
<keyword evidence="3" id="KW-1185">Reference proteome</keyword>
<organism evidence="2 3">
    <name type="scientific">Amylocarpus encephaloides</name>
    <dbReference type="NCBI Taxonomy" id="45428"/>
    <lineage>
        <taxon>Eukaryota</taxon>
        <taxon>Fungi</taxon>
        <taxon>Dikarya</taxon>
        <taxon>Ascomycota</taxon>
        <taxon>Pezizomycotina</taxon>
        <taxon>Leotiomycetes</taxon>
        <taxon>Helotiales</taxon>
        <taxon>Helotiales incertae sedis</taxon>
        <taxon>Amylocarpus</taxon>
    </lineage>
</organism>
<evidence type="ECO:0000313" key="2">
    <source>
        <dbReference type="EMBL" id="KAG9239548.1"/>
    </source>
</evidence>
<accession>A0A9P8CA56</accession>
<evidence type="ECO:0000313" key="3">
    <source>
        <dbReference type="Proteomes" id="UP000824998"/>
    </source>
</evidence>
<protein>
    <recommendedName>
        <fullName evidence="4">Secreted protein</fullName>
    </recommendedName>
</protein>
<gene>
    <name evidence="2" type="ORF">BJ875DRAFT_83241</name>
</gene>
<dbReference type="Proteomes" id="UP000824998">
    <property type="component" value="Unassembled WGS sequence"/>
</dbReference>
<feature type="signal peptide" evidence="1">
    <location>
        <begin position="1"/>
        <end position="18"/>
    </location>
</feature>
<name>A0A9P8CA56_9HELO</name>
<proteinExistence type="predicted"/>
<reference evidence="2" key="1">
    <citation type="journal article" date="2021" name="IMA Fungus">
        <title>Genomic characterization of three marine fungi, including Emericellopsis atlantica sp. nov. with signatures of a generalist lifestyle and marine biomass degradation.</title>
        <authorList>
            <person name="Hagestad O.C."/>
            <person name="Hou L."/>
            <person name="Andersen J.H."/>
            <person name="Hansen E.H."/>
            <person name="Altermark B."/>
            <person name="Li C."/>
            <person name="Kuhnert E."/>
            <person name="Cox R.J."/>
            <person name="Crous P.W."/>
            <person name="Spatafora J.W."/>
            <person name="Lail K."/>
            <person name="Amirebrahimi M."/>
            <person name="Lipzen A."/>
            <person name="Pangilinan J."/>
            <person name="Andreopoulos W."/>
            <person name="Hayes R.D."/>
            <person name="Ng V."/>
            <person name="Grigoriev I.V."/>
            <person name="Jackson S.A."/>
            <person name="Sutton T.D.S."/>
            <person name="Dobson A.D.W."/>
            <person name="Rama T."/>
        </authorList>
    </citation>
    <scope>NUCLEOTIDE SEQUENCE</scope>
    <source>
        <strain evidence="2">TRa018bII</strain>
    </source>
</reference>
<comment type="caution">
    <text evidence="2">The sequence shown here is derived from an EMBL/GenBank/DDBJ whole genome shotgun (WGS) entry which is preliminary data.</text>
</comment>
<feature type="chain" id="PRO_5040367359" description="Secreted protein" evidence="1">
    <location>
        <begin position="19"/>
        <end position="126"/>
    </location>
</feature>
<dbReference type="AlphaFoldDB" id="A0A9P8CA56"/>